<dbReference type="Pfam" id="PF03061">
    <property type="entry name" value="4HBT"/>
    <property type="match status" value="1"/>
</dbReference>
<reference evidence="4 5" key="1">
    <citation type="submission" date="2020-08" db="EMBL/GenBank/DDBJ databases">
        <title>Genomic Encyclopedia of Type Strains, Phase IV (KMG-IV): sequencing the most valuable type-strain genomes for metagenomic binning, comparative biology and taxonomic classification.</title>
        <authorList>
            <person name="Goeker M."/>
        </authorList>
    </citation>
    <scope>NUCLEOTIDE SEQUENCE [LARGE SCALE GENOMIC DNA]</scope>
    <source>
        <strain evidence="4 5">DSM 22368</strain>
    </source>
</reference>
<protein>
    <submittedName>
        <fullName evidence="4">Uncharacterized protein (TIGR00369 family)</fullName>
    </submittedName>
</protein>
<dbReference type="Proteomes" id="UP000528457">
    <property type="component" value="Unassembled WGS sequence"/>
</dbReference>
<feature type="domain" description="Thioesterase" evidence="3">
    <location>
        <begin position="62"/>
        <end position="139"/>
    </location>
</feature>
<comment type="caution">
    <text evidence="4">The sequence shown here is derived from an EMBL/GenBank/DDBJ whole genome shotgun (WGS) entry which is preliminary data.</text>
</comment>
<dbReference type="InParanoid" id="A0A7X0JQP6"/>
<dbReference type="InterPro" id="IPR006683">
    <property type="entry name" value="Thioestr_dom"/>
</dbReference>
<dbReference type="Gene3D" id="3.10.129.10">
    <property type="entry name" value="Hotdog Thioesterase"/>
    <property type="match status" value="1"/>
</dbReference>
<dbReference type="CDD" id="cd03443">
    <property type="entry name" value="PaaI_thioesterase"/>
    <property type="match status" value="1"/>
</dbReference>
<dbReference type="PANTHER" id="PTHR21660">
    <property type="entry name" value="THIOESTERASE SUPERFAMILY MEMBER-RELATED"/>
    <property type="match status" value="1"/>
</dbReference>
<dbReference type="GO" id="GO:0047617">
    <property type="term" value="F:fatty acyl-CoA hydrolase activity"/>
    <property type="evidence" value="ECO:0007669"/>
    <property type="project" value="InterPro"/>
</dbReference>
<dbReference type="RefSeq" id="WP_166850919.1">
    <property type="nucleotide sequence ID" value="NZ_JAAONY010000001.1"/>
</dbReference>
<dbReference type="InterPro" id="IPR003736">
    <property type="entry name" value="PAAI_dom"/>
</dbReference>
<dbReference type="SUPFAM" id="SSF54637">
    <property type="entry name" value="Thioesterase/thiol ester dehydrase-isomerase"/>
    <property type="match status" value="1"/>
</dbReference>
<comment type="similarity">
    <text evidence="1">Belongs to the thioesterase PaaI family.</text>
</comment>
<dbReference type="InterPro" id="IPR039298">
    <property type="entry name" value="ACOT13"/>
</dbReference>
<dbReference type="NCBIfam" id="TIGR00369">
    <property type="entry name" value="unchar_dom_1"/>
    <property type="match status" value="1"/>
</dbReference>
<dbReference type="InterPro" id="IPR029069">
    <property type="entry name" value="HotDog_dom_sf"/>
</dbReference>
<evidence type="ECO:0000256" key="1">
    <source>
        <dbReference type="ARBA" id="ARBA00008324"/>
    </source>
</evidence>
<dbReference type="AlphaFoldDB" id="A0A7X0JQP6"/>
<keyword evidence="2" id="KW-0378">Hydrolase</keyword>
<gene>
    <name evidence="4" type="ORF">HNR48_000820</name>
</gene>
<accession>A0A7X0JQP6</accession>
<evidence type="ECO:0000313" key="4">
    <source>
        <dbReference type="EMBL" id="MBB6520542.1"/>
    </source>
</evidence>
<name>A0A7X0JQP6_9GAMM</name>
<evidence type="ECO:0000259" key="3">
    <source>
        <dbReference type="Pfam" id="PF03061"/>
    </source>
</evidence>
<sequence length="149" mass="16270">MNDPINFNQLNHLSGKEKIEKFETMEQRGGMADNLGYTVTEYGEGFVVYEYTLKDRHVNLIGTLHGGIMATLLDTAMGAAVMTLLDVGERHTMTDITTKFIRPVTSAEDVLTVRAEVENAGRRTLATAGTIHNKAGKLVARAIGSAMKI</sequence>
<proteinExistence type="inferred from homology"/>
<organism evidence="4 5">
    <name type="scientific">Pseudoteredinibacter isoporae</name>
    <dbReference type="NCBI Taxonomy" id="570281"/>
    <lineage>
        <taxon>Bacteria</taxon>
        <taxon>Pseudomonadati</taxon>
        <taxon>Pseudomonadota</taxon>
        <taxon>Gammaproteobacteria</taxon>
        <taxon>Cellvibrionales</taxon>
        <taxon>Cellvibrionaceae</taxon>
        <taxon>Pseudoteredinibacter</taxon>
    </lineage>
</organism>
<evidence type="ECO:0000313" key="5">
    <source>
        <dbReference type="Proteomes" id="UP000528457"/>
    </source>
</evidence>
<evidence type="ECO:0000256" key="2">
    <source>
        <dbReference type="ARBA" id="ARBA00022801"/>
    </source>
</evidence>
<dbReference type="EMBL" id="JACHHT010000001">
    <property type="protein sequence ID" value="MBB6520542.1"/>
    <property type="molecule type" value="Genomic_DNA"/>
</dbReference>
<keyword evidence="5" id="KW-1185">Reference proteome</keyword>
<dbReference type="PANTHER" id="PTHR21660:SF1">
    <property type="entry name" value="ACYL-COENZYME A THIOESTERASE 13"/>
    <property type="match status" value="1"/>
</dbReference>